<keyword evidence="1" id="KW-0472">Membrane</keyword>
<evidence type="ECO:0000256" key="1">
    <source>
        <dbReference type="SAM" id="Phobius"/>
    </source>
</evidence>
<dbReference type="InterPro" id="IPR033434">
    <property type="entry name" value="MucB/RseB_N"/>
</dbReference>
<feature type="domain" description="MucB/RseB N-terminal" evidence="2">
    <location>
        <begin position="226"/>
        <end position="293"/>
    </location>
</feature>
<evidence type="ECO:0000259" key="2">
    <source>
        <dbReference type="Pfam" id="PF03888"/>
    </source>
</evidence>
<dbReference type="InterPro" id="IPR029046">
    <property type="entry name" value="LolA/LolB/LppX"/>
</dbReference>
<evidence type="ECO:0000313" key="3">
    <source>
        <dbReference type="EMBL" id="CDX04481.1"/>
    </source>
</evidence>
<feature type="transmembrane region" description="Helical" evidence="1">
    <location>
        <begin position="106"/>
        <end position="126"/>
    </location>
</feature>
<keyword evidence="1" id="KW-1133">Transmembrane helix</keyword>
<gene>
    <name evidence="3" type="ORF">DPCES_4595</name>
</gene>
<keyword evidence="1" id="KW-0812">Transmembrane</keyword>
<proteinExistence type="predicted"/>
<dbReference type="SUPFAM" id="SSF89392">
    <property type="entry name" value="Prokaryotic lipoproteins and lipoprotein localization factors"/>
    <property type="match status" value="1"/>
</dbReference>
<name>A0A098B9E3_DESHA</name>
<dbReference type="RefSeq" id="WP_144676841.1">
    <property type="nucleotide sequence ID" value="NZ_LK996017.1"/>
</dbReference>
<dbReference type="Gene3D" id="2.50.20.10">
    <property type="entry name" value="Lipoprotein localisation LolA/LolB/LppX"/>
    <property type="match status" value="1"/>
</dbReference>
<accession>A0A098B9E3</accession>
<sequence>MNTDHPKGHPTPEELLDHYIDILNENGFPEDYDTIEDEQGLHSLAKKVKTFASEPSQEFMASLWQKIEPMAATPSTINAPATANIPATTKDTLRKEGNSLKMPKKFFPWAGFAASILVFLLLFSPWSGSKQNIVMAMEESVKQLQNYHGVLEKVSTNEAGERQVLIRTEIWSDGENYATKTQDGLLTVNNGETRWSTNPAAKEITLLPVYLDPHDFDLQKEAAKALRYPHQIIGDDTIAGRAATRIEIQPPGGLPYSLWIDQNTHLPIQLQTAMQKSLQTTYTYVSLETNTSLAADIFAYHPPQDYKLIDNNPDKVMASLAEALTASGINPVQLAETPQRMFASANRLVFDFGDTIVMQTKATTPFVPDRLATLGKAGDGPLEILPKSLRWQQADLEILVQGERVEELAKQLSTNLDFTPQVGPLPQEGVIPVEIDREVVKNSQQQVDAGSSPWQLDPSQVAFTFVALKISPEGITGEPPLDYNALQLTDNDGQKAVIQVSEGPVKTVYLERLIRQDETGIWTVTGYVPR</sequence>
<reference evidence="3" key="1">
    <citation type="submission" date="2014-07" db="EMBL/GenBank/DDBJ databases">
        <authorList>
            <person name="Hornung V.Bastian."/>
        </authorList>
    </citation>
    <scope>NUCLEOTIDE SEQUENCE</scope>
    <source>
        <strain evidence="3">PCE-S</strain>
    </source>
</reference>
<dbReference type="PATRIC" id="fig|49338.4.peg.4943"/>
<dbReference type="AlphaFoldDB" id="A0A098B9E3"/>
<organism evidence="3">
    <name type="scientific">Desulfitobacterium hafniense</name>
    <name type="common">Desulfitobacterium frappieri</name>
    <dbReference type="NCBI Taxonomy" id="49338"/>
    <lineage>
        <taxon>Bacteria</taxon>
        <taxon>Bacillati</taxon>
        <taxon>Bacillota</taxon>
        <taxon>Clostridia</taxon>
        <taxon>Eubacteriales</taxon>
        <taxon>Desulfitobacteriaceae</taxon>
        <taxon>Desulfitobacterium</taxon>
    </lineage>
</organism>
<dbReference type="EMBL" id="LK996017">
    <property type="protein sequence ID" value="CDX04481.1"/>
    <property type="molecule type" value="Genomic_DNA"/>
</dbReference>
<dbReference type="Pfam" id="PF03888">
    <property type="entry name" value="MucB_RseB"/>
    <property type="match status" value="1"/>
</dbReference>
<protein>
    <submittedName>
        <fullName evidence="3">CxxC-x17-CxxC domain</fullName>
    </submittedName>
</protein>